<feature type="non-terminal residue" evidence="12">
    <location>
        <position position="1"/>
    </location>
</feature>
<evidence type="ECO:0000256" key="4">
    <source>
        <dbReference type="ARBA" id="ARBA00022729"/>
    </source>
</evidence>
<gene>
    <name evidence="12" type="ORF">M9458_057088</name>
</gene>
<protein>
    <recommendedName>
        <fullName evidence="11">Ig-like domain-containing protein</fullName>
    </recommendedName>
</protein>
<dbReference type="EMBL" id="JAMKFB020000735">
    <property type="protein sequence ID" value="KAL0147606.1"/>
    <property type="molecule type" value="Genomic_DNA"/>
</dbReference>
<comment type="subcellular location">
    <subcellularLocation>
        <location evidence="1">Cell membrane</location>
        <topology evidence="1">Single-pass type I membrane protein</topology>
    </subcellularLocation>
</comment>
<dbReference type="InterPro" id="IPR007110">
    <property type="entry name" value="Ig-like_dom"/>
</dbReference>
<dbReference type="PANTHER" id="PTHR25466:SF14">
    <property type="entry name" value="BUTYROPHILIN SUBFAMILY 2 MEMBER A2-LIKE-RELATED"/>
    <property type="match status" value="1"/>
</dbReference>
<keyword evidence="13" id="KW-1185">Reference proteome</keyword>
<name>A0ABD0MG16_CIRMR</name>
<dbReference type="InterPro" id="IPR013783">
    <property type="entry name" value="Ig-like_fold"/>
</dbReference>
<dbReference type="PANTHER" id="PTHR25466">
    <property type="entry name" value="T-LYMPHOCYTE ACTIVATION ANTIGEN"/>
    <property type="match status" value="1"/>
</dbReference>
<keyword evidence="9" id="KW-0325">Glycoprotein</keyword>
<keyword evidence="3" id="KW-0812">Transmembrane</keyword>
<evidence type="ECO:0000313" key="13">
    <source>
        <dbReference type="Proteomes" id="UP001529510"/>
    </source>
</evidence>
<dbReference type="SMART" id="SM00408">
    <property type="entry name" value="IGc2"/>
    <property type="match status" value="2"/>
</dbReference>
<evidence type="ECO:0000256" key="7">
    <source>
        <dbReference type="ARBA" id="ARBA00023157"/>
    </source>
</evidence>
<reference evidence="12 13" key="1">
    <citation type="submission" date="2024-05" db="EMBL/GenBank/DDBJ databases">
        <title>Genome sequencing and assembly of Indian major carp, Cirrhinus mrigala (Hamilton, 1822).</title>
        <authorList>
            <person name="Mohindra V."/>
            <person name="Chowdhury L.M."/>
            <person name="Lal K."/>
            <person name="Jena J.K."/>
        </authorList>
    </citation>
    <scope>NUCLEOTIDE SEQUENCE [LARGE SCALE GENOMIC DNA]</scope>
    <source>
        <strain evidence="12">CM1030</strain>
        <tissue evidence="12">Blood</tissue>
    </source>
</reference>
<proteinExistence type="predicted"/>
<sequence>QTVEITGYTGGSVVLPCSCADPESKVTTVTWEFDSGNRWIKVFEDKKYSGRRVRFNERSPTNLSLLISDLRMKDQGYYKCLTELNTFTTVELKVKGCDLVEKGQTVAVTGYSGESVVLPCSCTELLAKPEQIQWKYFVENEYEEIYPDEEIESYKNRVKLLNTTTPGNLSLHISALTTEDQGGYQCVMSEQEISFRLHVE</sequence>
<evidence type="ECO:0000256" key="10">
    <source>
        <dbReference type="ARBA" id="ARBA00023319"/>
    </source>
</evidence>
<dbReference type="AlphaFoldDB" id="A0ABD0MG16"/>
<keyword evidence="4" id="KW-0732">Signal</keyword>
<evidence type="ECO:0000256" key="8">
    <source>
        <dbReference type="ARBA" id="ARBA00023170"/>
    </source>
</evidence>
<dbReference type="InterPro" id="IPR003599">
    <property type="entry name" value="Ig_sub"/>
</dbReference>
<keyword evidence="7" id="KW-1015">Disulfide bond</keyword>
<keyword evidence="5" id="KW-1133">Transmembrane helix</keyword>
<dbReference type="InterPro" id="IPR013106">
    <property type="entry name" value="Ig_V-set"/>
</dbReference>
<evidence type="ECO:0000256" key="1">
    <source>
        <dbReference type="ARBA" id="ARBA00004251"/>
    </source>
</evidence>
<keyword evidence="6" id="KW-0472">Membrane</keyword>
<comment type="caution">
    <text evidence="12">The sequence shown here is derived from an EMBL/GenBank/DDBJ whole genome shotgun (WGS) entry which is preliminary data.</text>
</comment>
<dbReference type="SMART" id="SM00409">
    <property type="entry name" value="IG"/>
    <property type="match status" value="2"/>
</dbReference>
<dbReference type="SUPFAM" id="SSF48726">
    <property type="entry name" value="Immunoglobulin"/>
    <property type="match status" value="2"/>
</dbReference>
<keyword evidence="2" id="KW-1003">Cell membrane</keyword>
<dbReference type="Pfam" id="PF07686">
    <property type="entry name" value="V-set"/>
    <property type="match status" value="2"/>
</dbReference>
<dbReference type="InterPro" id="IPR003598">
    <property type="entry name" value="Ig_sub2"/>
</dbReference>
<dbReference type="Gene3D" id="2.60.40.10">
    <property type="entry name" value="Immunoglobulins"/>
    <property type="match status" value="2"/>
</dbReference>
<feature type="non-terminal residue" evidence="12">
    <location>
        <position position="200"/>
    </location>
</feature>
<evidence type="ECO:0000256" key="6">
    <source>
        <dbReference type="ARBA" id="ARBA00023136"/>
    </source>
</evidence>
<dbReference type="PROSITE" id="PS50835">
    <property type="entry name" value="IG_LIKE"/>
    <property type="match status" value="2"/>
</dbReference>
<evidence type="ECO:0000256" key="3">
    <source>
        <dbReference type="ARBA" id="ARBA00022692"/>
    </source>
</evidence>
<dbReference type="SMART" id="SM00406">
    <property type="entry name" value="IGv"/>
    <property type="match status" value="2"/>
</dbReference>
<dbReference type="Proteomes" id="UP001529510">
    <property type="component" value="Unassembled WGS sequence"/>
</dbReference>
<feature type="domain" description="Ig-like" evidence="11">
    <location>
        <begin position="1"/>
        <end position="91"/>
    </location>
</feature>
<evidence type="ECO:0000313" key="12">
    <source>
        <dbReference type="EMBL" id="KAL0147606.1"/>
    </source>
</evidence>
<dbReference type="GO" id="GO:0005886">
    <property type="term" value="C:plasma membrane"/>
    <property type="evidence" value="ECO:0007669"/>
    <property type="project" value="UniProtKB-SubCell"/>
</dbReference>
<dbReference type="InterPro" id="IPR051713">
    <property type="entry name" value="T-cell_Activation_Regulation"/>
</dbReference>
<keyword evidence="8" id="KW-0675">Receptor</keyword>
<evidence type="ECO:0000259" key="11">
    <source>
        <dbReference type="PROSITE" id="PS50835"/>
    </source>
</evidence>
<accession>A0ABD0MG16</accession>
<dbReference type="InterPro" id="IPR036179">
    <property type="entry name" value="Ig-like_dom_sf"/>
</dbReference>
<feature type="domain" description="Ig-like" evidence="11">
    <location>
        <begin position="113"/>
        <end position="196"/>
    </location>
</feature>
<evidence type="ECO:0000256" key="2">
    <source>
        <dbReference type="ARBA" id="ARBA00022475"/>
    </source>
</evidence>
<organism evidence="12 13">
    <name type="scientific">Cirrhinus mrigala</name>
    <name type="common">Mrigala</name>
    <dbReference type="NCBI Taxonomy" id="683832"/>
    <lineage>
        <taxon>Eukaryota</taxon>
        <taxon>Metazoa</taxon>
        <taxon>Chordata</taxon>
        <taxon>Craniata</taxon>
        <taxon>Vertebrata</taxon>
        <taxon>Euteleostomi</taxon>
        <taxon>Actinopterygii</taxon>
        <taxon>Neopterygii</taxon>
        <taxon>Teleostei</taxon>
        <taxon>Ostariophysi</taxon>
        <taxon>Cypriniformes</taxon>
        <taxon>Cyprinidae</taxon>
        <taxon>Labeoninae</taxon>
        <taxon>Labeonini</taxon>
        <taxon>Cirrhinus</taxon>
    </lineage>
</organism>
<evidence type="ECO:0000256" key="9">
    <source>
        <dbReference type="ARBA" id="ARBA00023180"/>
    </source>
</evidence>
<evidence type="ECO:0000256" key="5">
    <source>
        <dbReference type="ARBA" id="ARBA00022989"/>
    </source>
</evidence>
<keyword evidence="10" id="KW-0393">Immunoglobulin domain</keyword>